<evidence type="ECO:0000256" key="6">
    <source>
        <dbReference type="ARBA" id="ARBA00022927"/>
    </source>
</evidence>
<dbReference type="PANTHER" id="PTHR28032:SF1">
    <property type="entry name" value="FI02826P"/>
    <property type="match status" value="1"/>
</dbReference>
<dbReference type="OrthoDB" id="10061064at2759"/>
<feature type="region of interest" description="Disordered" evidence="10">
    <location>
        <begin position="47"/>
        <end position="107"/>
    </location>
</feature>
<evidence type="ECO:0000256" key="8">
    <source>
        <dbReference type="ARBA" id="ARBA00025651"/>
    </source>
</evidence>
<dbReference type="GO" id="GO:0071630">
    <property type="term" value="P:nuclear protein quality control by the ubiquitin-proteasome system"/>
    <property type="evidence" value="ECO:0007669"/>
    <property type="project" value="UniProtKB-UniRule"/>
</dbReference>
<dbReference type="GO" id="GO:0015031">
    <property type="term" value="P:protein transport"/>
    <property type="evidence" value="ECO:0007669"/>
    <property type="project" value="UniProtKB-UniRule"/>
</dbReference>
<keyword evidence="7 9" id="KW-0539">Nucleus</keyword>
<evidence type="ECO:0000256" key="4">
    <source>
        <dbReference type="ARBA" id="ARBA00022448"/>
    </source>
</evidence>
<keyword evidence="4 9" id="KW-0813">Transport</keyword>
<evidence type="ECO:0000313" key="12">
    <source>
        <dbReference type="Proteomes" id="UP000676310"/>
    </source>
</evidence>
<dbReference type="FunFam" id="1.20.58.1590:FF:000001">
    <property type="entry name" value="Tethering factor for nuclear proteasome STS1"/>
    <property type="match status" value="1"/>
</dbReference>
<dbReference type="GeneID" id="67022246"/>
<dbReference type="Gene3D" id="1.20.58.1590">
    <property type="entry name" value="Tethering factor for nuclear proteasome Cut8/Sts1"/>
    <property type="match status" value="1"/>
</dbReference>
<dbReference type="Pfam" id="PF08559">
    <property type="entry name" value="Cut8"/>
    <property type="match status" value="1"/>
</dbReference>
<comment type="caution">
    <text evidence="11">The sequence shown here is derived from an EMBL/GenBank/DDBJ whole genome shotgun (WGS) entry which is preliminary data.</text>
</comment>
<dbReference type="AlphaFoldDB" id="A0A8J2I8Q3"/>
<evidence type="ECO:0000256" key="5">
    <source>
        <dbReference type="ARBA" id="ARBA00022490"/>
    </source>
</evidence>
<dbReference type="GO" id="GO:0031144">
    <property type="term" value="P:proteasome localization"/>
    <property type="evidence" value="ECO:0007669"/>
    <property type="project" value="UniProtKB-UniRule"/>
</dbReference>
<evidence type="ECO:0000256" key="2">
    <source>
        <dbReference type="ARBA" id="ARBA00011464"/>
    </source>
</evidence>
<keyword evidence="6 9" id="KW-0653">Protein transport</keyword>
<dbReference type="InterPro" id="IPR038422">
    <property type="entry name" value="Cut8/Sts1_sf"/>
</dbReference>
<keyword evidence="5 9" id="KW-0963">Cytoplasm</keyword>
<evidence type="ECO:0000256" key="3">
    <source>
        <dbReference type="ARBA" id="ARBA00016204"/>
    </source>
</evidence>
<keyword evidence="12" id="KW-1185">Reference proteome</keyword>
<dbReference type="InterPro" id="IPR013868">
    <property type="entry name" value="Cut8/Sts1_fam"/>
</dbReference>
<gene>
    <name evidence="11" type="ORF">ALTATR162_LOCUS9967</name>
</gene>
<organism evidence="11 12">
    <name type="scientific">Alternaria atra</name>
    <dbReference type="NCBI Taxonomy" id="119953"/>
    <lineage>
        <taxon>Eukaryota</taxon>
        <taxon>Fungi</taxon>
        <taxon>Dikarya</taxon>
        <taxon>Ascomycota</taxon>
        <taxon>Pezizomycotina</taxon>
        <taxon>Dothideomycetes</taxon>
        <taxon>Pleosporomycetidae</taxon>
        <taxon>Pleosporales</taxon>
        <taxon>Pleosporineae</taxon>
        <taxon>Pleosporaceae</taxon>
        <taxon>Alternaria</taxon>
        <taxon>Alternaria sect. Ulocladioides</taxon>
    </lineage>
</organism>
<dbReference type="Proteomes" id="UP000676310">
    <property type="component" value="Unassembled WGS sequence"/>
</dbReference>
<reference evidence="11" key="1">
    <citation type="submission" date="2021-05" db="EMBL/GenBank/DDBJ databases">
        <authorList>
            <person name="Stam R."/>
        </authorList>
    </citation>
    <scope>NUCLEOTIDE SEQUENCE</scope>
    <source>
        <strain evidence="11">CS162</strain>
    </source>
</reference>
<evidence type="ECO:0000256" key="10">
    <source>
        <dbReference type="SAM" id="MobiDB-lite"/>
    </source>
</evidence>
<sequence length="332" mass="36511">MSVQYQTFTPPHLLNNNRRSPTRNRTSTHCCQQLNSMSATDLNPFAVFSPSSAMTGRKRKAEDDGSAGDDDRMSASPSTSPAVLPRPAPRGMKRMRTNISGRPLPLPRLLETLSPDEMRNLLQSICQRHPDIGNEVVTTAPRPSIQSTLEVLSKYEAAFQAAFPFGGRASSDYAYNRVRQQLDELLDSLKDFTPHFLPPHEQQPATSLAFLDGATDIIHRLPNWDTYQHNRHKQEAYEEMAKAWAIVIQEAAKKAGGIQLQYGGWDQKIAKHNEISGGKMQEAVNELRGGLGWMGAETPNPAAGGSNDAMSIRQQLLSGNYGTGSPASIGAW</sequence>
<dbReference type="GO" id="GO:0031965">
    <property type="term" value="C:nuclear membrane"/>
    <property type="evidence" value="ECO:0007669"/>
    <property type="project" value="TreeGrafter"/>
</dbReference>
<dbReference type="GO" id="GO:0005737">
    <property type="term" value="C:cytoplasm"/>
    <property type="evidence" value="ECO:0007669"/>
    <property type="project" value="UniProtKB-SubCell"/>
</dbReference>
<accession>A0A8J2I8Q3</accession>
<feature type="region of interest" description="Disordered" evidence="10">
    <location>
        <begin position="1"/>
        <end position="29"/>
    </location>
</feature>
<evidence type="ECO:0000313" key="11">
    <source>
        <dbReference type="EMBL" id="CAG5182051.1"/>
    </source>
</evidence>
<evidence type="ECO:0000256" key="7">
    <source>
        <dbReference type="ARBA" id="ARBA00023242"/>
    </source>
</evidence>
<dbReference type="GO" id="GO:0070628">
    <property type="term" value="F:proteasome binding"/>
    <property type="evidence" value="ECO:0007669"/>
    <property type="project" value="TreeGrafter"/>
</dbReference>
<comment type="similarity">
    <text evidence="1 9">Belongs to the cut8/STS1 family.</text>
</comment>
<evidence type="ECO:0000256" key="9">
    <source>
        <dbReference type="RuleBase" id="RU368013"/>
    </source>
</evidence>
<name>A0A8J2I8Q3_9PLEO</name>
<comment type="subunit">
    <text evidence="2 9">Binds the proteasome.</text>
</comment>
<protein>
    <recommendedName>
        <fullName evidence="3 9">Tethering factor for nuclear proteasome STS1</fullName>
    </recommendedName>
</protein>
<dbReference type="RefSeq" id="XP_043173538.1">
    <property type="nucleotide sequence ID" value="XM_043317603.1"/>
</dbReference>
<dbReference type="PANTHER" id="PTHR28032">
    <property type="entry name" value="FI02826P"/>
    <property type="match status" value="1"/>
</dbReference>
<dbReference type="EMBL" id="CAJRGZ010000027">
    <property type="protein sequence ID" value="CAG5182051.1"/>
    <property type="molecule type" value="Genomic_DNA"/>
</dbReference>
<evidence type="ECO:0000256" key="1">
    <source>
        <dbReference type="ARBA" id="ARBA00006199"/>
    </source>
</evidence>
<comment type="function">
    <text evidence="8 9">Involved in ubiquitin-mediated protein degradation. Regulatory factor in the ubiquitin/proteasome pathway that controls the turnover of proteasome substrates. Targets proteasomes to the nucleus and facilitates the degradation of nuclear proteins.</text>
</comment>
<proteinExistence type="inferred from homology"/>
<feature type="compositionally biased region" description="Low complexity" evidence="10">
    <location>
        <begin position="15"/>
        <end position="28"/>
    </location>
</feature>
<comment type="subcellular location">
    <subcellularLocation>
        <location evidence="9">Cytoplasm</location>
    </subcellularLocation>
    <subcellularLocation>
        <location evidence="9">Nucleus</location>
    </subcellularLocation>
</comment>